<dbReference type="EMBL" id="FXAG01000009">
    <property type="protein sequence ID" value="SMF22558.1"/>
    <property type="molecule type" value="Genomic_DNA"/>
</dbReference>
<dbReference type="Gene3D" id="3.30.70.270">
    <property type="match status" value="1"/>
</dbReference>
<evidence type="ECO:0000259" key="3">
    <source>
        <dbReference type="PROSITE" id="PS50883"/>
    </source>
</evidence>
<dbReference type="GO" id="GO:0071111">
    <property type="term" value="F:cyclic-guanylate-specific phosphodiesterase activity"/>
    <property type="evidence" value="ECO:0007669"/>
    <property type="project" value="InterPro"/>
</dbReference>
<evidence type="ECO:0000259" key="4">
    <source>
        <dbReference type="PROSITE" id="PS50887"/>
    </source>
</evidence>
<protein>
    <recommendedName>
        <fullName evidence="1">Diguanylate cyclase DosC</fullName>
    </recommendedName>
    <alternativeName>
        <fullName evidence="2">Direct oxygen-sensing cyclase</fullName>
    </alternativeName>
</protein>
<dbReference type="SUPFAM" id="SSF55781">
    <property type="entry name" value="GAF domain-like"/>
    <property type="match status" value="1"/>
</dbReference>
<dbReference type="GO" id="GO:0020037">
    <property type="term" value="F:heme binding"/>
    <property type="evidence" value="ECO:0007669"/>
    <property type="project" value="InterPro"/>
</dbReference>
<dbReference type="Gene3D" id="3.20.20.450">
    <property type="entry name" value="EAL domain"/>
    <property type="match status" value="1"/>
</dbReference>
<dbReference type="InterPro" id="IPR001633">
    <property type="entry name" value="EAL_dom"/>
</dbReference>
<dbReference type="PANTHER" id="PTHR33121">
    <property type="entry name" value="CYCLIC DI-GMP PHOSPHODIESTERASE PDEF"/>
    <property type="match status" value="1"/>
</dbReference>
<dbReference type="SUPFAM" id="SSF55073">
    <property type="entry name" value="Nucleotide cyclase"/>
    <property type="match status" value="1"/>
</dbReference>
<dbReference type="AlphaFoldDB" id="A0A1Y6BQ56"/>
<dbReference type="CDD" id="cd01068">
    <property type="entry name" value="globin_sensor"/>
    <property type="match status" value="1"/>
</dbReference>
<dbReference type="InterPro" id="IPR039379">
    <property type="entry name" value="Protoglobin_sensor_dom"/>
</dbReference>
<reference evidence="6" key="1">
    <citation type="submission" date="2017-04" db="EMBL/GenBank/DDBJ databases">
        <authorList>
            <person name="Varghese N."/>
            <person name="Submissions S."/>
        </authorList>
    </citation>
    <scope>NUCLEOTIDE SEQUENCE [LARGE SCALE GENOMIC DNA]</scope>
    <source>
        <strain evidence="6">DSM 22618</strain>
    </source>
</reference>
<dbReference type="STRING" id="1123014.SAMN02745746_01981"/>
<dbReference type="InterPro" id="IPR029787">
    <property type="entry name" value="Nucleotide_cyclase"/>
</dbReference>
<dbReference type="SUPFAM" id="SSF46458">
    <property type="entry name" value="Globin-like"/>
    <property type="match status" value="1"/>
</dbReference>
<dbReference type="InterPro" id="IPR012292">
    <property type="entry name" value="Globin/Proto"/>
</dbReference>
<dbReference type="Pfam" id="PF13185">
    <property type="entry name" value="GAF_2"/>
    <property type="match status" value="1"/>
</dbReference>
<dbReference type="Pfam" id="PF11563">
    <property type="entry name" value="Protoglobin"/>
    <property type="match status" value="1"/>
</dbReference>
<dbReference type="CDD" id="cd01948">
    <property type="entry name" value="EAL"/>
    <property type="match status" value="1"/>
</dbReference>
<dbReference type="InterPro" id="IPR035919">
    <property type="entry name" value="EAL_sf"/>
</dbReference>
<evidence type="ECO:0000313" key="5">
    <source>
        <dbReference type="EMBL" id="SMF22558.1"/>
    </source>
</evidence>
<evidence type="ECO:0000313" key="6">
    <source>
        <dbReference type="Proteomes" id="UP000192920"/>
    </source>
</evidence>
<dbReference type="SMART" id="SM00052">
    <property type="entry name" value="EAL"/>
    <property type="match status" value="1"/>
</dbReference>
<feature type="domain" description="GGDEF" evidence="4">
    <location>
        <begin position="391"/>
        <end position="520"/>
    </location>
</feature>
<dbReference type="GO" id="GO:0019825">
    <property type="term" value="F:oxygen binding"/>
    <property type="evidence" value="ECO:0007669"/>
    <property type="project" value="InterPro"/>
</dbReference>
<dbReference type="PROSITE" id="PS50883">
    <property type="entry name" value="EAL"/>
    <property type="match status" value="1"/>
</dbReference>
<keyword evidence="6" id="KW-1185">Reference proteome</keyword>
<dbReference type="PANTHER" id="PTHR33121:SF70">
    <property type="entry name" value="SIGNALING PROTEIN YKOW"/>
    <property type="match status" value="1"/>
</dbReference>
<dbReference type="RefSeq" id="WP_085276247.1">
    <property type="nucleotide sequence ID" value="NZ_FXAG01000009.1"/>
</dbReference>
<accession>A0A1Y6BQ56</accession>
<dbReference type="InterPro" id="IPR050706">
    <property type="entry name" value="Cyclic-di-GMP_PDE-like"/>
</dbReference>
<dbReference type="InterPro" id="IPR029016">
    <property type="entry name" value="GAF-like_dom_sf"/>
</dbReference>
<evidence type="ECO:0000256" key="2">
    <source>
        <dbReference type="ARBA" id="ARBA00029839"/>
    </source>
</evidence>
<dbReference type="Pfam" id="PF00563">
    <property type="entry name" value="EAL"/>
    <property type="match status" value="1"/>
</dbReference>
<dbReference type="SMART" id="SM00065">
    <property type="entry name" value="GAF"/>
    <property type="match status" value="1"/>
</dbReference>
<dbReference type="Gene3D" id="1.10.490.10">
    <property type="entry name" value="Globins"/>
    <property type="match status" value="1"/>
</dbReference>
<dbReference type="Gene3D" id="3.30.450.40">
    <property type="match status" value="1"/>
</dbReference>
<gene>
    <name evidence="5" type="ORF">SAMN02745746_01981</name>
</gene>
<name>A0A1Y6BQ56_9NEIS</name>
<dbReference type="Pfam" id="PF00990">
    <property type="entry name" value="GGDEF"/>
    <property type="match status" value="1"/>
</dbReference>
<feature type="domain" description="EAL" evidence="3">
    <location>
        <begin position="529"/>
        <end position="781"/>
    </location>
</feature>
<dbReference type="PROSITE" id="PS50887">
    <property type="entry name" value="GGDEF"/>
    <property type="match status" value="1"/>
</dbReference>
<dbReference type="SMART" id="SM00267">
    <property type="entry name" value="GGDEF"/>
    <property type="match status" value="1"/>
</dbReference>
<dbReference type="Proteomes" id="UP000192920">
    <property type="component" value="Unassembled WGS sequence"/>
</dbReference>
<dbReference type="InterPro" id="IPR009050">
    <property type="entry name" value="Globin-like_sf"/>
</dbReference>
<dbReference type="InterPro" id="IPR000160">
    <property type="entry name" value="GGDEF_dom"/>
</dbReference>
<dbReference type="NCBIfam" id="TIGR00254">
    <property type="entry name" value="GGDEF"/>
    <property type="match status" value="1"/>
</dbReference>
<proteinExistence type="predicted"/>
<dbReference type="InterPro" id="IPR043128">
    <property type="entry name" value="Rev_trsase/Diguanyl_cyclase"/>
</dbReference>
<dbReference type="InterPro" id="IPR003018">
    <property type="entry name" value="GAF"/>
</dbReference>
<evidence type="ECO:0000256" key="1">
    <source>
        <dbReference type="ARBA" id="ARBA00015125"/>
    </source>
</evidence>
<sequence length="792" mass="88471">MQTSHGDEPLHSLSRLLGFREEDGETLRRHQDKLLLGREVLGKEFYWYLLKNPETSALLPAMSGEGLDRLISQQMDYFEGVVSQPLSAVQAEKVIALGQMHHRIGVSMVWVAGAYERYLSHMLSRLNDAHYPDEVRRPLTRAIRKRILLDMLLQLQGFQQSISAETQLQHRHMLDMSRMYATLSGVSLALIHSRSRDELFHAICSTCVEKGGATYAGISWIDTATNHLEYKVFAGPESTDFIHQLSRALSLDPSNPYSRGPTGQAVLTMTPQVVNCCEAEPMMAPWRALFEREGIKSLLAVPLFMEGKVVGTLTLHSRLADFFDLDKVALVQTMASEIGHALERLDALDRSSRAEAQIRYLSDHDPLTGLPNRQNMQALIQGRIEQGEGAEPVVVIALAIDSFHQINARLGHEGGDLVLCEAARRIEQCLGDTGRVGRVGAARFVITSGFNDRLESLLDRLLQVMREPAECLGQWVDVRSSCGVVVSHADSDAATLLRRAEVALARAKESGGNQYRHYDQRMDEEIQRIHSLRAAFAEALANNALELFYQPKIDLRSEVLQGVEALVRWKRQDQFVSPGEFFPAIEHTDLMRELDWWVLRQSLKQITAWKARGHVIKVSVNLSAMTLKQEGFLPGIELLLASFPDAAGLLELEVLESVSQKEAEQVVHKLERCRRLGISIALDDFGTGASSLVHLQQLPFDTIKMDQSFVRVLLEAPGNEAIIHSMVAFARYTGRQLVVEGVESKAIWLRLLELGCTVGQGYAISRPVPAEVLIEWALRQQAGANINISYTS</sequence>
<dbReference type="SUPFAM" id="SSF141868">
    <property type="entry name" value="EAL domain-like"/>
    <property type="match status" value="1"/>
</dbReference>
<dbReference type="CDD" id="cd01949">
    <property type="entry name" value="GGDEF"/>
    <property type="match status" value="1"/>
</dbReference>
<dbReference type="InterPro" id="IPR044398">
    <property type="entry name" value="Globin-sensor_dom"/>
</dbReference>
<organism evidence="5 6">
    <name type="scientific">Pseudogulbenkiania subflava DSM 22618</name>
    <dbReference type="NCBI Taxonomy" id="1123014"/>
    <lineage>
        <taxon>Bacteria</taxon>
        <taxon>Pseudomonadati</taxon>
        <taxon>Pseudomonadota</taxon>
        <taxon>Betaproteobacteria</taxon>
        <taxon>Neisseriales</taxon>
        <taxon>Chromobacteriaceae</taxon>
        <taxon>Pseudogulbenkiania</taxon>
    </lineage>
</organism>